<feature type="region of interest" description="Disordered" evidence="1">
    <location>
        <begin position="33"/>
        <end position="74"/>
    </location>
</feature>
<feature type="compositionally biased region" description="Basic residues" evidence="1">
    <location>
        <begin position="61"/>
        <end position="74"/>
    </location>
</feature>
<dbReference type="EMBL" id="GBRH01164616">
    <property type="protein sequence ID" value="JAE33280.1"/>
    <property type="molecule type" value="Transcribed_RNA"/>
</dbReference>
<evidence type="ECO:0000256" key="1">
    <source>
        <dbReference type="SAM" id="MobiDB-lite"/>
    </source>
</evidence>
<feature type="compositionally biased region" description="Basic and acidic residues" evidence="1">
    <location>
        <begin position="33"/>
        <end position="42"/>
    </location>
</feature>
<reference evidence="2" key="1">
    <citation type="submission" date="2014-09" db="EMBL/GenBank/DDBJ databases">
        <authorList>
            <person name="Magalhaes I.L.F."/>
            <person name="Oliveira U."/>
            <person name="Santos F.R."/>
            <person name="Vidigal T.H.D.A."/>
            <person name="Brescovit A.D."/>
            <person name="Santos A.J."/>
        </authorList>
    </citation>
    <scope>NUCLEOTIDE SEQUENCE</scope>
    <source>
        <tissue evidence="2">Shoot tissue taken approximately 20 cm above the soil surface</tissue>
    </source>
</reference>
<sequence>MRGMNRRCACRRRPPLLLRLPKLTIRDMCCREHGSQRPDRALHHQSSLLESRDTGRPSWSPRRHRSRVPHPRRT</sequence>
<name>A0A0A9H7W3_ARUDO</name>
<accession>A0A0A9H7W3</accession>
<organism evidence="2">
    <name type="scientific">Arundo donax</name>
    <name type="common">Giant reed</name>
    <name type="synonym">Donax arundinaceus</name>
    <dbReference type="NCBI Taxonomy" id="35708"/>
    <lineage>
        <taxon>Eukaryota</taxon>
        <taxon>Viridiplantae</taxon>
        <taxon>Streptophyta</taxon>
        <taxon>Embryophyta</taxon>
        <taxon>Tracheophyta</taxon>
        <taxon>Spermatophyta</taxon>
        <taxon>Magnoliopsida</taxon>
        <taxon>Liliopsida</taxon>
        <taxon>Poales</taxon>
        <taxon>Poaceae</taxon>
        <taxon>PACMAD clade</taxon>
        <taxon>Arundinoideae</taxon>
        <taxon>Arundineae</taxon>
        <taxon>Arundo</taxon>
    </lineage>
</organism>
<evidence type="ECO:0000313" key="2">
    <source>
        <dbReference type="EMBL" id="JAE33280.1"/>
    </source>
</evidence>
<reference evidence="2" key="2">
    <citation type="journal article" date="2015" name="Data Brief">
        <title>Shoot transcriptome of the giant reed, Arundo donax.</title>
        <authorList>
            <person name="Barrero R.A."/>
            <person name="Guerrero F.D."/>
            <person name="Moolhuijzen P."/>
            <person name="Goolsby J.A."/>
            <person name="Tidwell J."/>
            <person name="Bellgard S.E."/>
            <person name="Bellgard M.I."/>
        </authorList>
    </citation>
    <scope>NUCLEOTIDE SEQUENCE</scope>
    <source>
        <tissue evidence="2">Shoot tissue taken approximately 20 cm above the soil surface</tissue>
    </source>
</reference>
<proteinExistence type="predicted"/>
<dbReference type="AlphaFoldDB" id="A0A0A9H7W3"/>
<protein>
    <submittedName>
        <fullName evidence="2">Uncharacterized protein</fullName>
    </submittedName>
</protein>